<keyword evidence="2 7" id="KW-0349">Heme</keyword>
<keyword evidence="5 7" id="KW-0408">Iron</keyword>
<evidence type="ECO:0000256" key="1">
    <source>
        <dbReference type="ARBA" id="ARBA00010617"/>
    </source>
</evidence>
<gene>
    <name evidence="9" type="ORF">CP500_000955</name>
</gene>
<comment type="similarity">
    <text evidence="1 8">Belongs to the cytochrome P450 family.</text>
</comment>
<sequence>MALPPGSFGLPLIGDTLNFLRDSQFAKKRHQQYGNIFKTSIFGQPTVFMCGQEANLFVLSHENQYFVVSWPPSTKALLGPLSLALQTGADHQNRRKLLYQAFQPRALAGYIEAMEDITQRYLEKWAQMSEFAWYPELRNYTFDVACKLLVGIDSGSEMPLGHYFKTWCKGLFSIPFDVPWTLFGKAKNSRKLMLAELEKIIRDRQQGIPGGNDALGLLISARDDEGNSLSVEELKDQVLLLLFAGHETLTSAIASFCLLVAQHPDVMAKVRAEQQQFPPTEPLTLEQLKQMTYLEQVLREVLRLVPPVGGGFRTVINACEFGGYEIPKGWSVLYQINQTHQDATVYPEPDRFNPDRFNSERSAKPFSYVPFGGGLRECLGKEFARLEMKLFAARMIRECDWELLPNQDLNLIRVPTPHPRDGLRVKFQRTTINK</sequence>
<accession>A0A2G4F6C1</accession>
<dbReference type="PROSITE" id="PS00086">
    <property type="entry name" value="CYTOCHROME_P450"/>
    <property type="match status" value="1"/>
</dbReference>
<dbReference type="GO" id="GO:0005506">
    <property type="term" value="F:iron ion binding"/>
    <property type="evidence" value="ECO:0007669"/>
    <property type="project" value="InterPro"/>
</dbReference>
<dbReference type="PANTHER" id="PTHR24286:SF384">
    <property type="entry name" value="P450, PUTATIVE (EUROFUNG)-RELATED"/>
    <property type="match status" value="1"/>
</dbReference>
<dbReference type="OrthoDB" id="446280at2"/>
<dbReference type="GO" id="GO:0004497">
    <property type="term" value="F:monooxygenase activity"/>
    <property type="evidence" value="ECO:0007669"/>
    <property type="project" value="UniProtKB-KW"/>
</dbReference>
<proteinExistence type="inferred from homology"/>
<organism evidence="9 10">
    <name type="scientific">Tychonema bourrellyi FEM_GT703</name>
    <dbReference type="NCBI Taxonomy" id="2040638"/>
    <lineage>
        <taxon>Bacteria</taxon>
        <taxon>Bacillati</taxon>
        <taxon>Cyanobacteriota</taxon>
        <taxon>Cyanophyceae</taxon>
        <taxon>Oscillatoriophycideae</taxon>
        <taxon>Oscillatoriales</taxon>
        <taxon>Microcoleaceae</taxon>
        <taxon>Tychonema</taxon>
    </lineage>
</organism>
<dbReference type="GO" id="GO:0016705">
    <property type="term" value="F:oxidoreductase activity, acting on paired donors, with incorporation or reduction of molecular oxygen"/>
    <property type="evidence" value="ECO:0007669"/>
    <property type="project" value="InterPro"/>
</dbReference>
<dbReference type="EMBL" id="NXIB02000003">
    <property type="protein sequence ID" value="PHX57241.1"/>
    <property type="molecule type" value="Genomic_DNA"/>
</dbReference>
<dbReference type="SUPFAM" id="SSF48264">
    <property type="entry name" value="Cytochrome P450"/>
    <property type="match status" value="1"/>
</dbReference>
<keyword evidence="6 8" id="KW-0503">Monooxygenase</keyword>
<dbReference type="CDD" id="cd11044">
    <property type="entry name" value="CYP120A1_CYP26-like"/>
    <property type="match status" value="1"/>
</dbReference>
<evidence type="ECO:0000256" key="7">
    <source>
        <dbReference type="PIRSR" id="PIRSR602401-1"/>
    </source>
</evidence>
<feature type="binding site" description="axial binding residue" evidence="7">
    <location>
        <position position="378"/>
    </location>
    <ligand>
        <name>heme</name>
        <dbReference type="ChEBI" id="CHEBI:30413"/>
    </ligand>
    <ligandPart>
        <name>Fe</name>
        <dbReference type="ChEBI" id="CHEBI:18248"/>
    </ligandPart>
</feature>
<evidence type="ECO:0000256" key="3">
    <source>
        <dbReference type="ARBA" id="ARBA00022723"/>
    </source>
</evidence>
<keyword evidence="3 7" id="KW-0479">Metal-binding</keyword>
<evidence type="ECO:0000256" key="6">
    <source>
        <dbReference type="ARBA" id="ARBA00023033"/>
    </source>
</evidence>
<reference evidence="9" key="1">
    <citation type="submission" date="2017-10" db="EMBL/GenBank/DDBJ databases">
        <title>Draft genome sequence of the planktic cyanobacteria Tychonema bourrellyi isolated from alpine lentic freshwater.</title>
        <authorList>
            <person name="Tett A."/>
            <person name="Armanini F."/>
            <person name="Asnicar F."/>
            <person name="Boscaini A."/>
            <person name="Pasolli E."/>
            <person name="Zolfo M."/>
            <person name="Donati C."/>
            <person name="Salmaso N."/>
            <person name="Segata N."/>
        </authorList>
    </citation>
    <scope>NUCLEOTIDE SEQUENCE</scope>
    <source>
        <strain evidence="9">FEM_GT703</strain>
    </source>
</reference>
<evidence type="ECO:0000313" key="9">
    <source>
        <dbReference type="EMBL" id="PHX57241.1"/>
    </source>
</evidence>
<dbReference type="Pfam" id="PF00067">
    <property type="entry name" value="p450"/>
    <property type="match status" value="1"/>
</dbReference>
<dbReference type="InterPro" id="IPR017972">
    <property type="entry name" value="Cyt_P450_CS"/>
</dbReference>
<dbReference type="GO" id="GO:0020037">
    <property type="term" value="F:heme binding"/>
    <property type="evidence" value="ECO:0007669"/>
    <property type="project" value="InterPro"/>
</dbReference>
<dbReference type="InterPro" id="IPR001128">
    <property type="entry name" value="Cyt_P450"/>
</dbReference>
<comment type="cofactor">
    <cofactor evidence="7">
        <name>heme</name>
        <dbReference type="ChEBI" id="CHEBI:30413"/>
    </cofactor>
</comment>
<dbReference type="Proteomes" id="UP000226442">
    <property type="component" value="Unassembled WGS sequence"/>
</dbReference>
<dbReference type="RefSeq" id="WP_096828486.1">
    <property type="nucleotide sequence ID" value="NZ_NXIB02000003.1"/>
</dbReference>
<evidence type="ECO:0000313" key="10">
    <source>
        <dbReference type="Proteomes" id="UP000226442"/>
    </source>
</evidence>
<dbReference type="PRINTS" id="PR00463">
    <property type="entry name" value="EP450I"/>
</dbReference>
<dbReference type="InterPro" id="IPR036396">
    <property type="entry name" value="Cyt_P450_sf"/>
</dbReference>
<keyword evidence="10" id="KW-1185">Reference proteome</keyword>
<dbReference type="Gene3D" id="1.10.630.10">
    <property type="entry name" value="Cytochrome P450"/>
    <property type="match status" value="1"/>
</dbReference>
<protein>
    <submittedName>
        <fullName evidence="9">Cytochrome P450</fullName>
    </submittedName>
</protein>
<dbReference type="PRINTS" id="PR00385">
    <property type="entry name" value="P450"/>
</dbReference>
<name>A0A2G4F6C1_9CYAN</name>
<evidence type="ECO:0000256" key="8">
    <source>
        <dbReference type="RuleBase" id="RU000461"/>
    </source>
</evidence>
<evidence type="ECO:0000256" key="4">
    <source>
        <dbReference type="ARBA" id="ARBA00023002"/>
    </source>
</evidence>
<comment type="caution">
    <text evidence="9">The sequence shown here is derived from an EMBL/GenBank/DDBJ whole genome shotgun (WGS) entry which is preliminary data.</text>
</comment>
<dbReference type="GO" id="GO:0016125">
    <property type="term" value="P:sterol metabolic process"/>
    <property type="evidence" value="ECO:0007669"/>
    <property type="project" value="TreeGrafter"/>
</dbReference>
<dbReference type="AlphaFoldDB" id="A0A2G4F6C1"/>
<dbReference type="InterPro" id="IPR002401">
    <property type="entry name" value="Cyt_P450_E_grp-I"/>
</dbReference>
<evidence type="ECO:0000256" key="5">
    <source>
        <dbReference type="ARBA" id="ARBA00023004"/>
    </source>
</evidence>
<keyword evidence="4 8" id="KW-0560">Oxidoreductase</keyword>
<dbReference type="PANTHER" id="PTHR24286">
    <property type="entry name" value="CYTOCHROME P450 26"/>
    <property type="match status" value="1"/>
</dbReference>
<evidence type="ECO:0000256" key="2">
    <source>
        <dbReference type="ARBA" id="ARBA00022617"/>
    </source>
</evidence>